<evidence type="ECO:0000313" key="1">
    <source>
        <dbReference type="EMBL" id="KAL1270265.1"/>
    </source>
</evidence>
<name>A0ABR3N0C6_9TELE</name>
<reference evidence="1 2" key="1">
    <citation type="submission" date="2023-09" db="EMBL/GenBank/DDBJ databases">
        <authorList>
            <person name="Wang M."/>
        </authorList>
    </citation>
    <scope>NUCLEOTIDE SEQUENCE [LARGE SCALE GENOMIC DNA]</scope>
    <source>
        <strain evidence="1">GT-2023</strain>
        <tissue evidence="1">Liver</tissue>
    </source>
</reference>
<comment type="caution">
    <text evidence="1">The sequence shown here is derived from an EMBL/GenBank/DDBJ whole genome shotgun (WGS) entry which is preliminary data.</text>
</comment>
<keyword evidence="2" id="KW-1185">Reference proteome</keyword>
<dbReference type="Proteomes" id="UP001558613">
    <property type="component" value="Unassembled WGS sequence"/>
</dbReference>
<protein>
    <submittedName>
        <fullName evidence="1">Uncharacterized protein</fullName>
    </submittedName>
</protein>
<dbReference type="EMBL" id="JAYMGO010000008">
    <property type="protein sequence ID" value="KAL1270265.1"/>
    <property type="molecule type" value="Genomic_DNA"/>
</dbReference>
<sequence>MNTDNLIRLNLRSPNPHAPSAAPEVSVFATSSNPRFCAPAVRCRCRMPLNGYVSLYGLLWRKEGLITGWNFSSWLVISEVARDYLFVWGIDPTLEPARWNRIHVRMGLSPGLNSDLGGPAA</sequence>
<gene>
    <name evidence="1" type="ORF">QQF64_032554</name>
</gene>
<accession>A0ABR3N0C6</accession>
<organism evidence="1 2">
    <name type="scientific">Cirrhinus molitorella</name>
    <name type="common">mud carp</name>
    <dbReference type="NCBI Taxonomy" id="172907"/>
    <lineage>
        <taxon>Eukaryota</taxon>
        <taxon>Metazoa</taxon>
        <taxon>Chordata</taxon>
        <taxon>Craniata</taxon>
        <taxon>Vertebrata</taxon>
        <taxon>Euteleostomi</taxon>
        <taxon>Actinopterygii</taxon>
        <taxon>Neopterygii</taxon>
        <taxon>Teleostei</taxon>
        <taxon>Ostariophysi</taxon>
        <taxon>Cypriniformes</taxon>
        <taxon>Cyprinidae</taxon>
        <taxon>Labeoninae</taxon>
        <taxon>Labeonini</taxon>
        <taxon>Cirrhinus</taxon>
    </lineage>
</organism>
<evidence type="ECO:0000313" key="2">
    <source>
        <dbReference type="Proteomes" id="UP001558613"/>
    </source>
</evidence>
<proteinExistence type="predicted"/>